<feature type="domain" description="Glycosyltransferase subfamily 4-like N-terminal" evidence="2">
    <location>
        <begin position="48"/>
        <end position="153"/>
    </location>
</feature>
<dbReference type="PANTHER" id="PTHR46401">
    <property type="entry name" value="GLYCOSYLTRANSFERASE WBBK-RELATED"/>
    <property type="match status" value="1"/>
</dbReference>
<accession>H1XRC3</accession>
<dbReference type="Pfam" id="PF00534">
    <property type="entry name" value="Glycos_transf_1"/>
    <property type="match status" value="1"/>
</dbReference>
<evidence type="ECO:0000313" key="4">
    <source>
        <dbReference type="EMBL" id="EHO42404.1"/>
    </source>
</evidence>
<dbReference type="GO" id="GO:0016757">
    <property type="term" value="F:glycosyltransferase activity"/>
    <property type="evidence" value="ECO:0007669"/>
    <property type="project" value="InterPro"/>
</dbReference>
<dbReference type="STRING" id="880073.Cabys_1644"/>
<dbReference type="InterPro" id="IPR001296">
    <property type="entry name" value="Glyco_trans_1"/>
</dbReference>
<dbReference type="InParanoid" id="H1XRC3"/>
<evidence type="ECO:0000313" key="5">
    <source>
        <dbReference type="Proteomes" id="UP000004671"/>
    </source>
</evidence>
<dbReference type="PaxDb" id="880073-Calab_2797"/>
<proteinExistence type="predicted"/>
<dbReference type="Gene3D" id="3.40.50.2000">
    <property type="entry name" value="Glycogen Phosphorylase B"/>
    <property type="match status" value="2"/>
</dbReference>
<dbReference type="PANTHER" id="PTHR46401:SF8">
    <property type="entry name" value="BLL6006 PROTEIN"/>
    <property type="match status" value="1"/>
</dbReference>
<gene>
    <name evidence="3" type="ORF">Cabys_1644</name>
    <name evidence="4" type="ORF">Calab_2797</name>
</gene>
<dbReference type="SUPFAM" id="SSF53756">
    <property type="entry name" value="UDP-Glycosyltransferase/glycogen phosphorylase"/>
    <property type="match status" value="1"/>
</dbReference>
<evidence type="ECO:0000259" key="2">
    <source>
        <dbReference type="Pfam" id="PF13477"/>
    </source>
</evidence>
<evidence type="ECO:0000313" key="3">
    <source>
        <dbReference type="EMBL" id="APF18393.1"/>
    </source>
</evidence>
<name>H1XRC3_CALAY</name>
<dbReference type="eggNOG" id="ENOG502ZVP0">
    <property type="taxonomic scope" value="Bacteria"/>
</dbReference>
<organism evidence="4 5">
    <name type="scientific">Caldithrix abyssi DSM 13497</name>
    <dbReference type="NCBI Taxonomy" id="880073"/>
    <lineage>
        <taxon>Bacteria</taxon>
        <taxon>Pseudomonadati</taxon>
        <taxon>Calditrichota</taxon>
        <taxon>Calditrichia</taxon>
        <taxon>Calditrichales</taxon>
        <taxon>Calditrichaceae</taxon>
        <taxon>Caldithrix</taxon>
    </lineage>
</organism>
<dbReference type="KEGG" id="caby:Cabys_1644"/>
<dbReference type="InterPro" id="IPR028098">
    <property type="entry name" value="Glyco_trans_4-like_N"/>
</dbReference>
<dbReference type="HOGENOM" id="CLU_705311_0_0_0"/>
<dbReference type="EMBL" id="CM001402">
    <property type="protein sequence ID" value="EHO42404.1"/>
    <property type="molecule type" value="Genomic_DNA"/>
</dbReference>
<evidence type="ECO:0000313" key="6">
    <source>
        <dbReference type="Proteomes" id="UP000183868"/>
    </source>
</evidence>
<dbReference type="Pfam" id="PF13477">
    <property type="entry name" value="Glyco_trans_4_2"/>
    <property type="match status" value="1"/>
</dbReference>
<evidence type="ECO:0000259" key="1">
    <source>
        <dbReference type="Pfam" id="PF00534"/>
    </source>
</evidence>
<sequence>MVKKLKILYIFTSGDFDSVNNKKWFDLFVGDPKLKILILIKDCDTEKKRKFKELYQNYFDVIYFKNLKELKKINYLQRYKYLQKISQQIDAFDPEIIHLHGLFYTYMAIPLFLLKNNPSIVLNIWGSDFNLAYRQKLKNKIILKKLMAKASLIWVNWYSMEEKIKKEFSKQADKIKTILWGVEDKLFQPPPANLREKIRKKFRIKPQEYIFLYTRGFVENSNHLNILKAIELLKTDKPVKFIFHNRNANANLESKIKEFIKANNLASKVLVSRQNLEYEEMRALYAESNVVLSLTSQEQLSRTTFEAILSDSNLIVHKNPSYRFLKDVFDFNIHLVDVHNITSIKETFEYFINQRPVPNWDFEKIVINRLFRFENKKEKYLQIYNDLIKSR</sequence>
<dbReference type="RefSeq" id="WP_006929741.1">
    <property type="nucleotide sequence ID" value="NZ_CM001402.1"/>
</dbReference>
<reference evidence="4 5" key="1">
    <citation type="submission" date="2011-09" db="EMBL/GenBank/DDBJ databases">
        <title>The permanent draft genome of Caldithrix abyssi DSM 13497.</title>
        <authorList>
            <consortium name="US DOE Joint Genome Institute (JGI-PGF)"/>
            <person name="Lucas S."/>
            <person name="Han J."/>
            <person name="Lapidus A."/>
            <person name="Bruce D."/>
            <person name="Goodwin L."/>
            <person name="Pitluck S."/>
            <person name="Peters L."/>
            <person name="Kyrpides N."/>
            <person name="Mavromatis K."/>
            <person name="Ivanova N."/>
            <person name="Mikhailova N."/>
            <person name="Chertkov O."/>
            <person name="Detter J.C."/>
            <person name="Tapia R."/>
            <person name="Han C."/>
            <person name="Land M."/>
            <person name="Hauser L."/>
            <person name="Markowitz V."/>
            <person name="Cheng J.-F."/>
            <person name="Hugenholtz P."/>
            <person name="Woyke T."/>
            <person name="Wu D."/>
            <person name="Spring S."/>
            <person name="Brambilla E."/>
            <person name="Klenk H.-P."/>
            <person name="Eisen J.A."/>
        </authorList>
    </citation>
    <scope>NUCLEOTIDE SEQUENCE [LARGE SCALE GENOMIC DNA]</scope>
    <source>
        <strain evidence="4 5">DSM 13497</strain>
    </source>
</reference>
<reference evidence="3 6" key="2">
    <citation type="submission" date="2016-11" db="EMBL/GenBank/DDBJ databases">
        <title>Genomic analysis of Caldithrix abyssi and proposal of a novel bacterial phylum Caldithrichaeota.</title>
        <authorList>
            <person name="Kublanov I."/>
            <person name="Sigalova O."/>
            <person name="Gavrilov S."/>
            <person name="Lebedinsky A."/>
            <person name="Ivanova N."/>
            <person name="Daum C."/>
            <person name="Reddy T."/>
            <person name="Klenk H.P."/>
            <person name="Goker M."/>
            <person name="Reva O."/>
            <person name="Miroshnichenko M."/>
            <person name="Kyprides N."/>
            <person name="Woyke T."/>
            <person name="Gelfand M."/>
        </authorList>
    </citation>
    <scope>NUCLEOTIDE SEQUENCE [LARGE SCALE GENOMIC DNA]</scope>
    <source>
        <strain evidence="3 6">LF13</strain>
    </source>
</reference>
<dbReference type="Proteomes" id="UP000183868">
    <property type="component" value="Chromosome"/>
</dbReference>
<protein>
    <submittedName>
        <fullName evidence="4">Glycosyl transferase group 1</fullName>
    </submittedName>
    <submittedName>
        <fullName evidence="3">Glycosyltransferase involved in cell wall bisynthesis</fullName>
    </submittedName>
</protein>
<keyword evidence="5" id="KW-1185">Reference proteome</keyword>
<dbReference type="AlphaFoldDB" id="H1XRC3"/>
<dbReference type="Proteomes" id="UP000004671">
    <property type="component" value="Chromosome"/>
</dbReference>
<feature type="domain" description="Glycosyl transferase family 1" evidence="1">
    <location>
        <begin position="195"/>
        <end position="355"/>
    </location>
</feature>
<keyword evidence="4" id="KW-0808">Transferase</keyword>
<dbReference type="EMBL" id="CP018099">
    <property type="protein sequence ID" value="APF18393.1"/>
    <property type="molecule type" value="Genomic_DNA"/>
</dbReference>